<evidence type="ECO:0000259" key="6">
    <source>
        <dbReference type="PROSITE" id="PS50109"/>
    </source>
</evidence>
<dbReference type="FunFam" id="3.30.565.10:FF:000006">
    <property type="entry name" value="Sensor histidine kinase WalK"/>
    <property type="match status" value="1"/>
</dbReference>
<name>A0A645BQ67_9ZZZZ</name>
<organism evidence="7">
    <name type="scientific">bioreactor metagenome</name>
    <dbReference type="NCBI Taxonomy" id="1076179"/>
    <lineage>
        <taxon>unclassified sequences</taxon>
        <taxon>metagenomes</taxon>
        <taxon>ecological metagenomes</taxon>
    </lineage>
</organism>
<evidence type="ECO:0000256" key="2">
    <source>
        <dbReference type="ARBA" id="ARBA00012438"/>
    </source>
</evidence>
<dbReference type="Pfam" id="PF02518">
    <property type="entry name" value="HATPase_c"/>
    <property type="match status" value="1"/>
</dbReference>
<reference evidence="7" key="1">
    <citation type="submission" date="2019-08" db="EMBL/GenBank/DDBJ databases">
        <authorList>
            <person name="Kucharzyk K."/>
            <person name="Murdoch R.W."/>
            <person name="Higgins S."/>
            <person name="Loffler F."/>
        </authorList>
    </citation>
    <scope>NUCLEOTIDE SEQUENCE</scope>
</reference>
<evidence type="ECO:0000313" key="7">
    <source>
        <dbReference type="EMBL" id="MPM67435.1"/>
    </source>
</evidence>
<dbReference type="EC" id="2.7.13.3" evidence="2"/>
<keyword evidence="4 7" id="KW-0808">Transferase</keyword>
<dbReference type="InterPro" id="IPR005467">
    <property type="entry name" value="His_kinase_dom"/>
</dbReference>
<dbReference type="InterPro" id="IPR004358">
    <property type="entry name" value="Sig_transdc_His_kin-like_C"/>
</dbReference>
<dbReference type="Gene3D" id="3.30.565.10">
    <property type="entry name" value="Histidine kinase-like ATPase, C-terminal domain"/>
    <property type="match status" value="1"/>
</dbReference>
<dbReference type="PANTHER" id="PTHR43547">
    <property type="entry name" value="TWO-COMPONENT HISTIDINE KINASE"/>
    <property type="match status" value="1"/>
</dbReference>
<evidence type="ECO:0000256" key="4">
    <source>
        <dbReference type="ARBA" id="ARBA00022679"/>
    </source>
</evidence>
<dbReference type="InterPro" id="IPR036890">
    <property type="entry name" value="HATPase_C_sf"/>
</dbReference>
<keyword evidence="5 7" id="KW-0418">Kinase</keyword>
<proteinExistence type="predicted"/>
<feature type="domain" description="Histidine kinase" evidence="6">
    <location>
        <begin position="1"/>
        <end position="113"/>
    </location>
</feature>
<dbReference type="CDD" id="cd00075">
    <property type="entry name" value="HATPase"/>
    <property type="match status" value="1"/>
</dbReference>
<comment type="catalytic activity">
    <reaction evidence="1">
        <text>ATP + protein L-histidine = ADP + protein N-phospho-L-histidine.</text>
        <dbReference type="EC" id="2.7.13.3"/>
    </reaction>
</comment>
<comment type="caution">
    <text evidence="7">The sequence shown here is derived from an EMBL/GenBank/DDBJ whole genome shotgun (WGS) entry which is preliminary data.</text>
</comment>
<keyword evidence="3" id="KW-0597">Phosphoprotein</keyword>
<protein>
    <recommendedName>
        <fullName evidence="2">histidine kinase</fullName>
        <ecNumber evidence="2">2.7.13.3</ecNumber>
    </recommendedName>
</protein>
<dbReference type="SMART" id="SM00387">
    <property type="entry name" value="HATPase_c"/>
    <property type="match status" value="1"/>
</dbReference>
<accession>A0A645BQ67</accession>
<dbReference type="PANTHER" id="PTHR43547:SF2">
    <property type="entry name" value="HYBRID SIGNAL TRANSDUCTION HISTIDINE KINASE C"/>
    <property type="match status" value="1"/>
</dbReference>
<dbReference type="PRINTS" id="PR00344">
    <property type="entry name" value="BCTRLSENSOR"/>
</dbReference>
<dbReference type="GO" id="GO:0000155">
    <property type="term" value="F:phosphorelay sensor kinase activity"/>
    <property type="evidence" value="ECO:0007669"/>
    <property type="project" value="TreeGrafter"/>
</dbReference>
<dbReference type="AlphaFoldDB" id="A0A645BQ67"/>
<dbReference type="EMBL" id="VSSQ01021689">
    <property type="protein sequence ID" value="MPM67435.1"/>
    <property type="molecule type" value="Genomic_DNA"/>
</dbReference>
<sequence length="115" mass="12888">MDKDKFKQIVNNLLLNAYNHLKPNGAVEVTLKKEKQNIIIKVIDNGIGIPEKDLPYIFERFYRSDLSRTKNTGGSGIGLTITKSFVEAHGGKIYVQSKLDEGTTFTIEFPNILSS</sequence>
<evidence type="ECO:0000256" key="1">
    <source>
        <dbReference type="ARBA" id="ARBA00000085"/>
    </source>
</evidence>
<dbReference type="InterPro" id="IPR003594">
    <property type="entry name" value="HATPase_dom"/>
</dbReference>
<evidence type="ECO:0000256" key="3">
    <source>
        <dbReference type="ARBA" id="ARBA00022553"/>
    </source>
</evidence>
<gene>
    <name evidence="7" type="primary">resE_12</name>
    <name evidence="7" type="ORF">SDC9_114357</name>
</gene>
<dbReference type="SUPFAM" id="SSF55874">
    <property type="entry name" value="ATPase domain of HSP90 chaperone/DNA topoisomerase II/histidine kinase"/>
    <property type="match status" value="1"/>
</dbReference>
<evidence type="ECO:0000256" key="5">
    <source>
        <dbReference type="ARBA" id="ARBA00022777"/>
    </source>
</evidence>
<dbReference type="PROSITE" id="PS50109">
    <property type="entry name" value="HIS_KIN"/>
    <property type="match status" value="1"/>
</dbReference>